<evidence type="ECO:0000259" key="8">
    <source>
        <dbReference type="PROSITE" id="PS51864"/>
    </source>
</evidence>
<protein>
    <recommendedName>
        <fullName evidence="7">Metalloendopeptidase</fullName>
        <ecNumber evidence="7">3.4.24.-</ecNumber>
    </recommendedName>
</protein>
<reference evidence="9" key="1">
    <citation type="submission" date="2014-05" db="EMBL/GenBank/DDBJ databases">
        <authorList>
            <person name="Chronopoulou M."/>
        </authorList>
    </citation>
    <scope>NUCLEOTIDE SEQUENCE</scope>
    <source>
        <tissue evidence="9">Whole organism</tissue>
    </source>
</reference>
<dbReference type="PROSITE" id="PS51864">
    <property type="entry name" value="ASTACIN"/>
    <property type="match status" value="1"/>
</dbReference>
<evidence type="ECO:0000313" key="9">
    <source>
        <dbReference type="EMBL" id="CDW35216.1"/>
    </source>
</evidence>
<feature type="signal peptide" evidence="7">
    <location>
        <begin position="1"/>
        <end position="18"/>
    </location>
</feature>
<keyword evidence="7" id="KW-0732">Signal</keyword>
<proteinExistence type="predicted"/>
<feature type="binding site" evidence="6">
    <location>
        <position position="139"/>
    </location>
    <ligand>
        <name>Zn(2+)</name>
        <dbReference type="ChEBI" id="CHEBI:29105"/>
        <note>catalytic</note>
    </ligand>
</feature>
<dbReference type="InterPro" id="IPR024079">
    <property type="entry name" value="MetalloPept_cat_dom_sf"/>
</dbReference>
<feature type="active site" evidence="6">
    <location>
        <position position="140"/>
    </location>
</feature>
<dbReference type="GO" id="GO:0008270">
    <property type="term" value="F:zinc ion binding"/>
    <property type="evidence" value="ECO:0007669"/>
    <property type="project" value="UniProtKB-UniRule"/>
</dbReference>
<keyword evidence="1 6" id="KW-0645">Protease</keyword>
<name>A0A0K2UBZ1_LEPSM</name>
<evidence type="ECO:0000256" key="7">
    <source>
        <dbReference type="RuleBase" id="RU361183"/>
    </source>
</evidence>
<evidence type="ECO:0000256" key="1">
    <source>
        <dbReference type="ARBA" id="ARBA00022670"/>
    </source>
</evidence>
<dbReference type="Pfam" id="PF01400">
    <property type="entry name" value="Astacin"/>
    <property type="match status" value="2"/>
</dbReference>
<evidence type="ECO:0000256" key="4">
    <source>
        <dbReference type="ARBA" id="ARBA00022833"/>
    </source>
</evidence>
<dbReference type="InterPro" id="IPR006026">
    <property type="entry name" value="Peptidase_Metallo"/>
</dbReference>
<dbReference type="EMBL" id="HACA01017855">
    <property type="protein sequence ID" value="CDW35216.1"/>
    <property type="molecule type" value="Transcribed_RNA"/>
</dbReference>
<feature type="binding site" evidence="6">
    <location>
        <position position="143"/>
    </location>
    <ligand>
        <name>Zn(2+)</name>
        <dbReference type="ChEBI" id="CHEBI:29105"/>
        <note>catalytic</note>
    </ligand>
</feature>
<dbReference type="OrthoDB" id="291007at2759"/>
<dbReference type="GO" id="GO:0006508">
    <property type="term" value="P:proteolysis"/>
    <property type="evidence" value="ECO:0007669"/>
    <property type="project" value="UniProtKB-KW"/>
</dbReference>
<organism evidence="9">
    <name type="scientific">Lepeophtheirus salmonis</name>
    <name type="common">Salmon louse</name>
    <name type="synonym">Caligus salmonis</name>
    <dbReference type="NCBI Taxonomy" id="72036"/>
    <lineage>
        <taxon>Eukaryota</taxon>
        <taxon>Metazoa</taxon>
        <taxon>Ecdysozoa</taxon>
        <taxon>Arthropoda</taxon>
        <taxon>Crustacea</taxon>
        <taxon>Multicrustacea</taxon>
        <taxon>Hexanauplia</taxon>
        <taxon>Copepoda</taxon>
        <taxon>Siphonostomatoida</taxon>
        <taxon>Caligidae</taxon>
        <taxon>Lepeophtheirus</taxon>
    </lineage>
</organism>
<evidence type="ECO:0000256" key="3">
    <source>
        <dbReference type="ARBA" id="ARBA00022801"/>
    </source>
</evidence>
<feature type="chain" id="PRO_5005393112" description="Metalloendopeptidase" evidence="7">
    <location>
        <begin position="19"/>
        <end position="285"/>
    </location>
</feature>
<feature type="domain" description="Peptidase M12A" evidence="8">
    <location>
        <begin position="36"/>
        <end position="269"/>
    </location>
</feature>
<comment type="cofactor">
    <cofactor evidence="6 7">
        <name>Zn(2+)</name>
        <dbReference type="ChEBI" id="CHEBI:29105"/>
    </cofactor>
    <text evidence="6 7">Binds 1 zinc ion per subunit.</text>
</comment>
<evidence type="ECO:0000256" key="2">
    <source>
        <dbReference type="ARBA" id="ARBA00022723"/>
    </source>
</evidence>
<dbReference type="AlphaFoldDB" id="A0A0K2UBZ1"/>
<dbReference type="PANTHER" id="PTHR10127">
    <property type="entry name" value="DISCOIDIN, CUB, EGF, LAMININ , AND ZINC METALLOPROTEASE DOMAIN CONTAINING"/>
    <property type="match status" value="1"/>
</dbReference>
<dbReference type="PRINTS" id="PR00480">
    <property type="entry name" value="ASTACIN"/>
</dbReference>
<dbReference type="EC" id="3.4.24.-" evidence="7"/>
<comment type="caution">
    <text evidence="6">Lacks conserved residue(s) required for the propagation of feature annotation.</text>
</comment>
<keyword evidence="2 6" id="KW-0479">Metal-binding</keyword>
<evidence type="ECO:0000256" key="6">
    <source>
        <dbReference type="PROSITE-ProRule" id="PRU01211"/>
    </source>
</evidence>
<dbReference type="SMART" id="SM00235">
    <property type="entry name" value="ZnMc"/>
    <property type="match status" value="1"/>
</dbReference>
<accession>A0A0K2UBZ1</accession>
<sequence>MFLSSFHFLALTIIGVYTRELKHPECRINYDKYDKQALASNRNMAQGEKWPQREVPYVIRSTFTSSETNVIKSAIAEVESKTCLKWIPRTNQINYVDINHDRAGCFAALGYNRNRGRHILNLEKFNGVTNCVSKGVCIHEMLHILGFAHEHTRPDRDQYVKVHWERITTNTISNFFRAIDIKQTIIPPVCEFTPGKTTYDDCYSGFKTNTFGISYDYGSIMHYPLTDFSIAGEPTMDILKTVPQGVTIGNRISMTDLDAAKVKARYECHKSLEETTTRKPSVGSS</sequence>
<gene>
    <name evidence="9" type="primary">Dvir\GJ23419</name>
</gene>
<keyword evidence="5 6" id="KW-0482">Metalloprotease</keyword>
<dbReference type="Gene3D" id="3.40.390.10">
    <property type="entry name" value="Collagenase (Catalytic Domain)"/>
    <property type="match status" value="1"/>
</dbReference>
<dbReference type="GO" id="GO:0004222">
    <property type="term" value="F:metalloendopeptidase activity"/>
    <property type="evidence" value="ECO:0007669"/>
    <property type="project" value="UniProtKB-UniRule"/>
</dbReference>
<feature type="binding site" evidence="6">
    <location>
        <position position="149"/>
    </location>
    <ligand>
        <name>Zn(2+)</name>
        <dbReference type="ChEBI" id="CHEBI:29105"/>
        <note>catalytic</note>
    </ligand>
</feature>
<keyword evidence="3 6" id="KW-0378">Hydrolase</keyword>
<dbReference type="InterPro" id="IPR001506">
    <property type="entry name" value="Peptidase_M12A"/>
</dbReference>
<keyword evidence="4 6" id="KW-0862">Zinc</keyword>
<dbReference type="SUPFAM" id="SSF55486">
    <property type="entry name" value="Metalloproteases ('zincins'), catalytic domain"/>
    <property type="match status" value="1"/>
</dbReference>
<evidence type="ECO:0000256" key="5">
    <source>
        <dbReference type="ARBA" id="ARBA00023049"/>
    </source>
</evidence>
<dbReference type="PANTHER" id="PTHR10127:SF780">
    <property type="entry name" value="METALLOENDOPEPTIDASE"/>
    <property type="match status" value="1"/>
</dbReference>